<dbReference type="Gene3D" id="2.160.20.110">
    <property type="match status" value="1"/>
</dbReference>
<dbReference type="EMBL" id="BARV01035436">
    <property type="protein sequence ID" value="GAI57064.1"/>
    <property type="molecule type" value="Genomic_DNA"/>
</dbReference>
<dbReference type="AlphaFoldDB" id="X1RNH5"/>
<proteinExistence type="predicted"/>
<organism evidence="1">
    <name type="scientific">marine sediment metagenome</name>
    <dbReference type="NCBI Taxonomy" id="412755"/>
    <lineage>
        <taxon>unclassified sequences</taxon>
        <taxon>metagenomes</taxon>
        <taxon>ecological metagenomes</taxon>
    </lineage>
</organism>
<sequence length="81" mass="8499">MTGSGTQADPHIIYDIDDLQAMEDDLSAYYELANDIDASATVGWNAGGGFAPIGDSVNEFVGQLDGKGYTIDSLAKGRIQA</sequence>
<reference evidence="1" key="1">
    <citation type="journal article" date="2014" name="Front. Microbiol.">
        <title>High frequency of phylogenetically diverse reductive dehalogenase-homologous genes in deep subseafloor sedimentary metagenomes.</title>
        <authorList>
            <person name="Kawai M."/>
            <person name="Futagami T."/>
            <person name="Toyoda A."/>
            <person name="Takaki Y."/>
            <person name="Nishi S."/>
            <person name="Hori S."/>
            <person name="Arai W."/>
            <person name="Tsubouchi T."/>
            <person name="Morono Y."/>
            <person name="Uchiyama I."/>
            <person name="Ito T."/>
            <person name="Fujiyama A."/>
            <person name="Inagaki F."/>
            <person name="Takami H."/>
        </authorList>
    </citation>
    <scope>NUCLEOTIDE SEQUENCE</scope>
    <source>
        <strain evidence="1">Expedition CK06-06</strain>
    </source>
</reference>
<name>X1RNH5_9ZZZZ</name>
<accession>X1RNH5</accession>
<protein>
    <submittedName>
        <fullName evidence="1">Uncharacterized protein</fullName>
    </submittedName>
</protein>
<feature type="non-terminal residue" evidence="1">
    <location>
        <position position="81"/>
    </location>
</feature>
<comment type="caution">
    <text evidence="1">The sequence shown here is derived from an EMBL/GenBank/DDBJ whole genome shotgun (WGS) entry which is preliminary data.</text>
</comment>
<evidence type="ECO:0000313" key="1">
    <source>
        <dbReference type="EMBL" id="GAI57064.1"/>
    </source>
</evidence>
<gene>
    <name evidence="1" type="ORF">S06H3_55299</name>
</gene>